<accession>A0AAI8VUH5</accession>
<dbReference type="AlphaFoldDB" id="A0AAI8VUH5"/>
<evidence type="ECO:0000313" key="3">
    <source>
        <dbReference type="Proteomes" id="UP001295740"/>
    </source>
</evidence>
<feature type="region of interest" description="Disordered" evidence="1">
    <location>
        <begin position="1"/>
        <end position="27"/>
    </location>
</feature>
<reference evidence="2" key="1">
    <citation type="submission" date="2023-10" db="EMBL/GenBank/DDBJ databases">
        <authorList>
            <person name="Hackl T."/>
        </authorList>
    </citation>
    <scope>NUCLEOTIDE SEQUENCE</scope>
</reference>
<comment type="caution">
    <text evidence="2">The sequence shown here is derived from an EMBL/GenBank/DDBJ whole genome shotgun (WGS) entry which is preliminary data.</text>
</comment>
<evidence type="ECO:0000313" key="2">
    <source>
        <dbReference type="EMBL" id="CAJ2510904.1"/>
    </source>
</evidence>
<gene>
    <name evidence="2" type="ORF">KHLLAP_LOCUS11372</name>
</gene>
<organism evidence="2 3">
    <name type="scientific">Anthostomella pinea</name>
    <dbReference type="NCBI Taxonomy" id="933095"/>
    <lineage>
        <taxon>Eukaryota</taxon>
        <taxon>Fungi</taxon>
        <taxon>Dikarya</taxon>
        <taxon>Ascomycota</taxon>
        <taxon>Pezizomycotina</taxon>
        <taxon>Sordariomycetes</taxon>
        <taxon>Xylariomycetidae</taxon>
        <taxon>Xylariales</taxon>
        <taxon>Xylariaceae</taxon>
        <taxon>Anthostomella</taxon>
    </lineage>
</organism>
<keyword evidence="3" id="KW-1185">Reference proteome</keyword>
<sequence length="225" mass="25347">MAESQGEVGSPQTPWFSADEPRRARSARRKYKRAKVTLLQTTLRSSHIEKIGKRMRLPVSGHWAVEIRGEAWVWDLSSRSIAQTEGSLPGLIGERFASAYLSVLQRMINVFALRPQAGSRAQINSCSYGEYLAEREKWTEPLLLGTTDAGQKRIRKSILRRNEVVMFYSIFSNNCQHFILDLCESIALRPSGTSKAEGVEFSSGLDTEFARDFWPNEGDTRSGSL</sequence>
<name>A0AAI8VUH5_9PEZI</name>
<evidence type="ECO:0000256" key="1">
    <source>
        <dbReference type="SAM" id="MobiDB-lite"/>
    </source>
</evidence>
<protein>
    <submittedName>
        <fullName evidence="2">Uu.00g065290.m01.CDS01</fullName>
    </submittedName>
</protein>
<dbReference type="EMBL" id="CAUWAG010000018">
    <property type="protein sequence ID" value="CAJ2510904.1"/>
    <property type="molecule type" value="Genomic_DNA"/>
</dbReference>
<proteinExistence type="predicted"/>
<dbReference type="Proteomes" id="UP001295740">
    <property type="component" value="Unassembled WGS sequence"/>
</dbReference>